<feature type="region of interest" description="Disordered" evidence="1">
    <location>
        <begin position="1"/>
        <end position="49"/>
    </location>
</feature>
<dbReference type="AlphaFoldDB" id="A0A4C1Y734"/>
<proteinExistence type="predicted"/>
<accession>A0A4C1Y734</accession>
<protein>
    <submittedName>
        <fullName evidence="2">Uncharacterized protein</fullName>
    </submittedName>
</protein>
<organism evidence="2 3">
    <name type="scientific">Eumeta variegata</name>
    <name type="common">Bagworm moth</name>
    <name type="synonym">Eumeta japonica</name>
    <dbReference type="NCBI Taxonomy" id="151549"/>
    <lineage>
        <taxon>Eukaryota</taxon>
        <taxon>Metazoa</taxon>
        <taxon>Ecdysozoa</taxon>
        <taxon>Arthropoda</taxon>
        <taxon>Hexapoda</taxon>
        <taxon>Insecta</taxon>
        <taxon>Pterygota</taxon>
        <taxon>Neoptera</taxon>
        <taxon>Endopterygota</taxon>
        <taxon>Lepidoptera</taxon>
        <taxon>Glossata</taxon>
        <taxon>Ditrysia</taxon>
        <taxon>Tineoidea</taxon>
        <taxon>Psychidae</taxon>
        <taxon>Oiketicinae</taxon>
        <taxon>Eumeta</taxon>
    </lineage>
</organism>
<reference evidence="2 3" key="1">
    <citation type="journal article" date="2019" name="Commun. Biol.">
        <title>The bagworm genome reveals a unique fibroin gene that provides high tensile strength.</title>
        <authorList>
            <person name="Kono N."/>
            <person name="Nakamura H."/>
            <person name="Ohtoshi R."/>
            <person name="Tomita M."/>
            <person name="Numata K."/>
            <person name="Arakawa K."/>
        </authorList>
    </citation>
    <scope>NUCLEOTIDE SEQUENCE [LARGE SCALE GENOMIC DNA]</scope>
</reference>
<feature type="compositionally biased region" description="Basic residues" evidence="1">
    <location>
        <begin position="23"/>
        <end position="37"/>
    </location>
</feature>
<dbReference type="Proteomes" id="UP000299102">
    <property type="component" value="Unassembled WGS sequence"/>
</dbReference>
<gene>
    <name evidence="2" type="ORF">EVAR_60856_1</name>
</gene>
<evidence type="ECO:0000313" key="2">
    <source>
        <dbReference type="EMBL" id="GBP71290.1"/>
    </source>
</evidence>
<keyword evidence="3" id="KW-1185">Reference proteome</keyword>
<name>A0A4C1Y734_EUMVA</name>
<dbReference type="EMBL" id="BGZK01001103">
    <property type="protein sequence ID" value="GBP71290.1"/>
    <property type="molecule type" value="Genomic_DNA"/>
</dbReference>
<evidence type="ECO:0000256" key="1">
    <source>
        <dbReference type="SAM" id="MobiDB-lite"/>
    </source>
</evidence>
<comment type="caution">
    <text evidence="2">The sequence shown here is derived from an EMBL/GenBank/DDBJ whole genome shotgun (WGS) entry which is preliminary data.</text>
</comment>
<evidence type="ECO:0000313" key="3">
    <source>
        <dbReference type="Proteomes" id="UP000299102"/>
    </source>
</evidence>
<sequence length="118" mass="12468">MGFPSSPRAAIEEPRPDTSAITARHKAVARARVRRRGPPPSVTGPSPLAHFRPAIKRRARKLTAQTTTSEKRRVEIAPGGGAAAARGARCDLVAIFHVYCTWGPADLGPELPSAVGAL</sequence>